<reference evidence="6 7" key="1">
    <citation type="journal article" date="2013" name="Genome Announc.">
        <title>Complete Genome Sequence of the Carbazole Degrader Pseudomonas resinovorans Strain CA10 (NBRC 106553).</title>
        <authorList>
            <person name="Shintani M."/>
            <person name="Hosoyama A."/>
            <person name="Ohji S."/>
            <person name="Tsuchikane K."/>
            <person name="Takarada H."/>
            <person name="Yamazoe A."/>
            <person name="Fujita N."/>
            <person name="Nojiri H."/>
        </authorList>
    </citation>
    <scope>NUCLEOTIDE SEQUENCE [LARGE SCALE GENOMIC DNA]</scope>
    <source>
        <strain evidence="6 7">NBRC 106553</strain>
    </source>
</reference>
<dbReference type="SUPFAM" id="SSF46785">
    <property type="entry name" value="Winged helix' DNA-binding domain"/>
    <property type="match status" value="1"/>
</dbReference>
<dbReference type="InterPro" id="IPR036388">
    <property type="entry name" value="WH-like_DNA-bd_sf"/>
</dbReference>
<evidence type="ECO:0000259" key="5">
    <source>
        <dbReference type="PROSITE" id="PS50931"/>
    </source>
</evidence>
<dbReference type="RefSeq" id="WP_016493983.1">
    <property type="nucleotide sequence ID" value="NC_021499.1"/>
</dbReference>
<dbReference type="Pfam" id="PF03466">
    <property type="entry name" value="LysR_substrate"/>
    <property type="match status" value="1"/>
</dbReference>
<gene>
    <name evidence="6" type="ORF">PCA10_41170</name>
</gene>
<evidence type="ECO:0000313" key="7">
    <source>
        <dbReference type="Proteomes" id="UP000015503"/>
    </source>
</evidence>
<organism evidence="6 7">
    <name type="scientific">Metapseudomonas resinovorans NBRC 106553</name>
    <dbReference type="NCBI Taxonomy" id="1245471"/>
    <lineage>
        <taxon>Bacteria</taxon>
        <taxon>Pseudomonadati</taxon>
        <taxon>Pseudomonadota</taxon>
        <taxon>Gammaproteobacteria</taxon>
        <taxon>Pseudomonadales</taxon>
        <taxon>Pseudomonadaceae</taxon>
        <taxon>Metapseudomonas</taxon>
    </lineage>
</organism>
<dbReference type="Pfam" id="PF00126">
    <property type="entry name" value="HTH_1"/>
    <property type="match status" value="1"/>
</dbReference>
<dbReference type="InterPro" id="IPR058163">
    <property type="entry name" value="LysR-type_TF_proteobact-type"/>
</dbReference>
<evidence type="ECO:0000256" key="2">
    <source>
        <dbReference type="ARBA" id="ARBA00023015"/>
    </source>
</evidence>
<protein>
    <submittedName>
        <fullName evidence="6">Putative LysR family transcriptional regulator</fullName>
    </submittedName>
</protein>
<proteinExistence type="inferred from homology"/>
<dbReference type="PROSITE" id="PS50931">
    <property type="entry name" value="HTH_LYSR"/>
    <property type="match status" value="1"/>
</dbReference>
<accession>S6BKR1</accession>
<dbReference type="EMBL" id="AP013068">
    <property type="protein sequence ID" value="BAN49849.1"/>
    <property type="molecule type" value="Genomic_DNA"/>
</dbReference>
<dbReference type="InterPro" id="IPR036390">
    <property type="entry name" value="WH_DNA-bd_sf"/>
</dbReference>
<dbReference type="InterPro" id="IPR000847">
    <property type="entry name" value="LysR_HTH_N"/>
</dbReference>
<dbReference type="PATRIC" id="fig|1245471.3.peg.4162"/>
<evidence type="ECO:0000256" key="1">
    <source>
        <dbReference type="ARBA" id="ARBA00009437"/>
    </source>
</evidence>
<dbReference type="Gene3D" id="3.40.190.290">
    <property type="match status" value="1"/>
</dbReference>
<keyword evidence="7" id="KW-1185">Reference proteome</keyword>
<dbReference type="InterPro" id="IPR005119">
    <property type="entry name" value="LysR_subst-bd"/>
</dbReference>
<dbReference type="GO" id="GO:0003700">
    <property type="term" value="F:DNA-binding transcription factor activity"/>
    <property type="evidence" value="ECO:0007669"/>
    <property type="project" value="InterPro"/>
</dbReference>
<dbReference type="PANTHER" id="PTHR30537:SF5">
    <property type="entry name" value="HTH-TYPE TRANSCRIPTIONAL ACTIVATOR TTDR-RELATED"/>
    <property type="match status" value="1"/>
</dbReference>
<feature type="domain" description="HTH lysR-type" evidence="5">
    <location>
        <begin position="1"/>
        <end position="59"/>
    </location>
</feature>
<dbReference type="FunFam" id="1.10.10.10:FF:000001">
    <property type="entry name" value="LysR family transcriptional regulator"/>
    <property type="match status" value="1"/>
</dbReference>
<dbReference type="SUPFAM" id="SSF53850">
    <property type="entry name" value="Periplasmic binding protein-like II"/>
    <property type="match status" value="1"/>
</dbReference>
<dbReference type="OrthoDB" id="9786526at2"/>
<comment type="similarity">
    <text evidence="1">Belongs to the LysR transcriptional regulatory family.</text>
</comment>
<dbReference type="GO" id="GO:0006351">
    <property type="term" value="P:DNA-templated transcription"/>
    <property type="evidence" value="ECO:0007669"/>
    <property type="project" value="TreeGrafter"/>
</dbReference>
<evidence type="ECO:0000313" key="6">
    <source>
        <dbReference type="EMBL" id="BAN49849.1"/>
    </source>
</evidence>
<dbReference type="PANTHER" id="PTHR30537">
    <property type="entry name" value="HTH-TYPE TRANSCRIPTIONAL REGULATOR"/>
    <property type="match status" value="1"/>
</dbReference>
<keyword evidence="2" id="KW-0805">Transcription regulation</keyword>
<evidence type="ECO:0000256" key="3">
    <source>
        <dbReference type="ARBA" id="ARBA00023125"/>
    </source>
</evidence>
<evidence type="ECO:0000256" key="4">
    <source>
        <dbReference type="ARBA" id="ARBA00023163"/>
    </source>
</evidence>
<dbReference type="HOGENOM" id="CLU_039613_16_2_6"/>
<sequence>MSRYREMQVFQQVAQAGSLAAAARDLNLSPATVMRTLAALEARLNTPLLERGPRGVSLNPAGEQFAASCRHILQQTEEAERSAAGLHANPAGQLNVALPLLMADQLFTPIALDYLAAYPDVQLVTHAREGIPKLLEEGLDVALVVGPLPDSSGFAIPLGSVTPMVCGSPGYLAQWGRPETPDDIRAHRTVVATSSGHVAEWRFRGDRAARLVKPRPALTCTTQRGAIRAAALGLGLTRCMSYEAHQELQAGLLEPVLDGFAGAGLPALLLYREGRRAAARVRTFIDFVVPRLRAHPAFRD</sequence>
<name>S6BKR1_METRE</name>
<dbReference type="STRING" id="1245471.PCA10_41170"/>
<dbReference type="AlphaFoldDB" id="S6BKR1"/>
<dbReference type="GO" id="GO:0043565">
    <property type="term" value="F:sequence-specific DNA binding"/>
    <property type="evidence" value="ECO:0007669"/>
    <property type="project" value="TreeGrafter"/>
</dbReference>
<dbReference type="eggNOG" id="COG0583">
    <property type="taxonomic scope" value="Bacteria"/>
</dbReference>
<dbReference type="KEGG" id="pre:PCA10_41170"/>
<keyword evidence="3" id="KW-0238">DNA-binding</keyword>
<keyword evidence="4" id="KW-0804">Transcription</keyword>
<dbReference type="Proteomes" id="UP000015503">
    <property type="component" value="Chromosome"/>
</dbReference>
<dbReference type="Gene3D" id="1.10.10.10">
    <property type="entry name" value="Winged helix-like DNA-binding domain superfamily/Winged helix DNA-binding domain"/>
    <property type="match status" value="1"/>
</dbReference>